<evidence type="ECO:0000256" key="1">
    <source>
        <dbReference type="ARBA" id="ARBA00004997"/>
    </source>
</evidence>
<name>A0ABR5TLE6_9BACL</name>
<dbReference type="Proteomes" id="UP000070467">
    <property type="component" value="Unassembled WGS sequence"/>
</dbReference>
<keyword evidence="12 16" id="KW-0670">Pyruvate</keyword>
<reference evidence="16 17" key="1">
    <citation type="submission" date="2016-01" db="EMBL/GenBank/DDBJ databases">
        <authorList>
            <person name="Mitreva M."/>
            <person name="Pepin K.H."/>
            <person name="Mihindukulasuriya K.A."/>
            <person name="Fulton R."/>
            <person name="Fronick C."/>
            <person name="O'Laughlin M."/>
            <person name="Miner T."/>
            <person name="Herter B."/>
            <person name="Rosa B.A."/>
            <person name="Cordes M."/>
            <person name="Tomlinson C."/>
            <person name="Wollam A."/>
            <person name="Palsikar V.B."/>
            <person name="Mardis E.R."/>
            <person name="Wilson R.K."/>
        </authorList>
    </citation>
    <scope>NUCLEOTIDE SEQUENCE [LARGE SCALE GENOMIC DNA]</scope>
    <source>
        <strain evidence="16 17">KA00071</strain>
    </source>
</reference>
<feature type="domain" description="Pyruvate kinase C-terminal" evidence="15">
    <location>
        <begin position="263"/>
        <end position="364"/>
    </location>
</feature>
<evidence type="ECO:0000256" key="4">
    <source>
        <dbReference type="ARBA" id="ARBA00022679"/>
    </source>
</evidence>
<evidence type="ECO:0000256" key="12">
    <source>
        <dbReference type="ARBA" id="ARBA00023317"/>
    </source>
</evidence>
<evidence type="ECO:0000256" key="5">
    <source>
        <dbReference type="ARBA" id="ARBA00022723"/>
    </source>
</evidence>
<comment type="similarity">
    <text evidence="2 13">Belongs to the pyruvate kinase family.</text>
</comment>
<comment type="pathway">
    <text evidence="1 13">Carbohydrate degradation; glycolysis; pyruvate from D-glyceraldehyde 3-phosphate: step 5/5.</text>
</comment>
<comment type="catalytic activity">
    <reaction evidence="13">
        <text>pyruvate + ATP = phosphoenolpyruvate + ADP + H(+)</text>
        <dbReference type="Rhea" id="RHEA:18157"/>
        <dbReference type="ChEBI" id="CHEBI:15361"/>
        <dbReference type="ChEBI" id="CHEBI:15378"/>
        <dbReference type="ChEBI" id="CHEBI:30616"/>
        <dbReference type="ChEBI" id="CHEBI:58702"/>
        <dbReference type="ChEBI" id="CHEBI:456216"/>
        <dbReference type="EC" id="2.7.1.40"/>
    </reaction>
</comment>
<evidence type="ECO:0000259" key="15">
    <source>
        <dbReference type="Pfam" id="PF02887"/>
    </source>
</evidence>
<dbReference type="InterPro" id="IPR001697">
    <property type="entry name" value="Pyr_Knase"/>
</dbReference>
<evidence type="ECO:0000256" key="7">
    <source>
        <dbReference type="ARBA" id="ARBA00022777"/>
    </source>
</evidence>
<evidence type="ECO:0000256" key="8">
    <source>
        <dbReference type="ARBA" id="ARBA00022840"/>
    </source>
</evidence>
<evidence type="ECO:0000256" key="11">
    <source>
        <dbReference type="ARBA" id="ARBA00023152"/>
    </source>
</evidence>
<evidence type="ECO:0000256" key="13">
    <source>
        <dbReference type="RuleBase" id="RU000504"/>
    </source>
</evidence>
<dbReference type="Pfam" id="PF00224">
    <property type="entry name" value="PK"/>
    <property type="match status" value="1"/>
</dbReference>
<keyword evidence="17" id="KW-1185">Reference proteome</keyword>
<keyword evidence="5" id="KW-0479">Metal-binding</keyword>
<dbReference type="SUPFAM" id="SSF52935">
    <property type="entry name" value="PK C-terminal domain-like"/>
    <property type="match status" value="1"/>
</dbReference>
<keyword evidence="8" id="KW-0067">ATP-binding</keyword>
<dbReference type="InterPro" id="IPR015793">
    <property type="entry name" value="Pyrv_Knase_brl"/>
</dbReference>
<proteinExistence type="inferred from homology"/>
<evidence type="ECO:0000313" key="16">
    <source>
        <dbReference type="EMBL" id="KXB57662.1"/>
    </source>
</evidence>
<keyword evidence="9 13" id="KW-0460">Magnesium</keyword>
<dbReference type="InterPro" id="IPR036918">
    <property type="entry name" value="Pyrv_Knase_C_sf"/>
</dbReference>
<evidence type="ECO:0000256" key="6">
    <source>
        <dbReference type="ARBA" id="ARBA00022741"/>
    </source>
</evidence>
<dbReference type="Gene3D" id="3.20.20.60">
    <property type="entry name" value="Phosphoenolpyruvate-binding domains"/>
    <property type="match status" value="1"/>
</dbReference>
<keyword evidence="7 13" id="KW-0418">Kinase</keyword>
<dbReference type="RefSeq" id="WP_066130333.1">
    <property type="nucleotide sequence ID" value="NZ_KQ959887.1"/>
</dbReference>
<protein>
    <recommendedName>
        <fullName evidence="3 13">Pyruvate kinase</fullName>
        <ecNumber evidence="3 13">2.7.1.40</ecNumber>
    </recommendedName>
</protein>
<keyword evidence="11 13" id="KW-0324">Glycolysis</keyword>
<dbReference type="PRINTS" id="PR01050">
    <property type="entry name" value="PYRUVTKNASE"/>
</dbReference>
<dbReference type="PANTHER" id="PTHR11817">
    <property type="entry name" value="PYRUVATE KINASE"/>
    <property type="match status" value="1"/>
</dbReference>
<sequence length="380" mass="43095">MRRKVKIIATLGQSTDKKLENIISNELADAVLIDNYYGSNEENSERIKKVKELSKNKSISIIYDLDHIYAQNKYKLIKIDLENVEYAIKENVDFIATPFISGIEEIKEVKSIIEKSGKDIALIVKIDSKNAYQNIDSILINSDAIMINRDELGMDFPLQDLPIIQKEIIKKANYLGKEVIITTQMLQSMVYNPRPTRAEVSDVANATIDGVDAILLIDETATGYYPEEALKTINKIVCYIDKNYKKETENYEYKNVDMEISHAMCLTSKYLLKQANVKNIVTYTKSGKTARFIAKYRPESAILAIIPNDKIAKRLSLTWGVYTSIEEKKLTMEEMLEKAPKLSKDKGFAKKGDSVLITLGGDSKEKNFAPTDFLTVKEVK</sequence>
<keyword evidence="4 13" id="KW-0808">Transferase</keyword>
<evidence type="ECO:0000313" key="17">
    <source>
        <dbReference type="Proteomes" id="UP000070467"/>
    </source>
</evidence>
<dbReference type="Gene3D" id="3.40.1380.20">
    <property type="entry name" value="Pyruvate kinase, C-terminal domain"/>
    <property type="match status" value="1"/>
</dbReference>
<dbReference type="EMBL" id="LSDB01000038">
    <property type="protein sequence ID" value="KXB57662.1"/>
    <property type="molecule type" value="Genomic_DNA"/>
</dbReference>
<dbReference type="InterPro" id="IPR040442">
    <property type="entry name" value="Pyrv_kinase-like_dom_sf"/>
</dbReference>
<dbReference type="Pfam" id="PF02887">
    <property type="entry name" value="PK_C"/>
    <property type="match status" value="1"/>
</dbReference>
<gene>
    <name evidence="16" type="ORF">HMPREF1871_00834</name>
</gene>
<dbReference type="GO" id="GO:0016301">
    <property type="term" value="F:kinase activity"/>
    <property type="evidence" value="ECO:0007669"/>
    <property type="project" value="UniProtKB-KW"/>
</dbReference>
<comment type="caution">
    <text evidence="16">The sequence shown here is derived from an EMBL/GenBank/DDBJ whole genome shotgun (WGS) entry which is preliminary data.</text>
</comment>
<keyword evidence="10" id="KW-0630">Potassium</keyword>
<dbReference type="InterPro" id="IPR015813">
    <property type="entry name" value="Pyrv/PenolPyrv_kinase-like_dom"/>
</dbReference>
<dbReference type="InterPro" id="IPR015795">
    <property type="entry name" value="Pyrv_Knase_C"/>
</dbReference>
<feature type="domain" description="Pyruvate kinase barrel" evidence="14">
    <location>
        <begin position="79"/>
        <end position="229"/>
    </location>
</feature>
<evidence type="ECO:0000256" key="3">
    <source>
        <dbReference type="ARBA" id="ARBA00012142"/>
    </source>
</evidence>
<dbReference type="SUPFAM" id="SSF51621">
    <property type="entry name" value="Phosphoenolpyruvate/pyruvate domain"/>
    <property type="match status" value="1"/>
</dbReference>
<evidence type="ECO:0000256" key="9">
    <source>
        <dbReference type="ARBA" id="ARBA00022842"/>
    </source>
</evidence>
<keyword evidence="6" id="KW-0547">Nucleotide-binding</keyword>
<accession>A0ABR5TLE6</accession>
<evidence type="ECO:0000259" key="14">
    <source>
        <dbReference type="Pfam" id="PF00224"/>
    </source>
</evidence>
<evidence type="ECO:0000256" key="10">
    <source>
        <dbReference type="ARBA" id="ARBA00022958"/>
    </source>
</evidence>
<organism evidence="16 17">
    <name type="scientific">Gemelliphila asaccharolytica</name>
    <dbReference type="NCBI Taxonomy" id="502393"/>
    <lineage>
        <taxon>Bacteria</taxon>
        <taxon>Bacillati</taxon>
        <taxon>Bacillota</taxon>
        <taxon>Bacilli</taxon>
        <taxon>Bacillales</taxon>
        <taxon>Gemellaceae</taxon>
        <taxon>Gemelliphila</taxon>
    </lineage>
</organism>
<dbReference type="EC" id="2.7.1.40" evidence="3 13"/>
<evidence type="ECO:0000256" key="2">
    <source>
        <dbReference type="ARBA" id="ARBA00008663"/>
    </source>
</evidence>